<dbReference type="GO" id="GO:0005506">
    <property type="term" value="F:iron ion binding"/>
    <property type="evidence" value="ECO:0007669"/>
    <property type="project" value="InterPro"/>
</dbReference>
<evidence type="ECO:0000259" key="15">
    <source>
        <dbReference type="Pfam" id="PF04116"/>
    </source>
</evidence>
<evidence type="ECO:0000256" key="13">
    <source>
        <dbReference type="ARBA" id="ARBA00047556"/>
    </source>
</evidence>
<name>A0AAW1TS40_9CUCU</name>
<dbReference type="PANTHER" id="PTHR21624:SF1">
    <property type="entry name" value="ALKYLGLYCEROL MONOOXYGENASE"/>
    <property type="match status" value="1"/>
</dbReference>
<evidence type="ECO:0000256" key="12">
    <source>
        <dbReference type="ARBA" id="ARBA00040992"/>
    </source>
</evidence>
<dbReference type="EMBL" id="JARQZJ010000005">
    <property type="protein sequence ID" value="KAK9871263.1"/>
    <property type="molecule type" value="Genomic_DNA"/>
</dbReference>
<evidence type="ECO:0000256" key="11">
    <source>
        <dbReference type="ARBA" id="ARBA00039026"/>
    </source>
</evidence>
<dbReference type="Pfam" id="PF04116">
    <property type="entry name" value="FA_hydroxylase"/>
    <property type="match status" value="1"/>
</dbReference>
<dbReference type="InterPro" id="IPR051689">
    <property type="entry name" value="Sterol_desaturase/TMEM195"/>
</dbReference>
<evidence type="ECO:0000256" key="14">
    <source>
        <dbReference type="SAM" id="Phobius"/>
    </source>
</evidence>
<gene>
    <name evidence="17" type="ORF">WA026_011535</name>
</gene>
<organism evidence="17 18">
    <name type="scientific">Henosepilachna vigintioctopunctata</name>
    <dbReference type="NCBI Taxonomy" id="420089"/>
    <lineage>
        <taxon>Eukaryota</taxon>
        <taxon>Metazoa</taxon>
        <taxon>Ecdysozoa</taxon>
        <taxon>Arthropoda</taxon>
        <taxon>Hexapoda</taxon>
        <taxon>Insecta</taxon>
        <taxon>Pterygota</taxon>
        <taxon>Neoptera</taxon>
        <taxon>Endopterygota</taxon>
        <taxon>Coleoptera</taxon>
        <taxon>Polyphaga</taxon>
        <taxon>Cucujiformia</taxon>
        <taxon>Coccinelloidea</taxon>
        <taxon>Coccinellidae</taxon>
        <taxon>Epilachninae</taxon>
        <taxon>Epilachnini</taxon>
        <taxon>Henosepilachna</taxon>
    </lineage>
</organism>
<dbReference type="PANTHER" id="PTHR21624">
    <property type="entry name" value="STEROL DESATURASE-RELATED PROTEIN"/>
    <property type="match status" value="1"/>
</dbReference>
<comment type="cofactor">
    <cofactor evidence="1">
        <name>Fe cation</name>
        <dbReference type="ChEBI" id="CHEBI:24875"/>
    </cofactor>
</comment>
<comment type="caution">
    <text evidence="17">The sequence shown here is derived from an EMBL/GenBank/DDBJ whole genome shotgun (WGS) entry which is preliminary data.</text>
</comment>
<keyword evidence="5 14" id="KW-1133">Transmembrane helix</keyword>
<evidence type="ECO:0000256" key="2">
    <source>
        <dbReference type="ARBA" id="ARBA00004477"/>
    </source>
</evidence>
<keyword evidence="4" id="KW-0256">Endoplasmic reticulum</keyword>
<dbReference type="GO" id="GO:0006643">
    <property type="term" value="P:membrane lipid metabolic process"/>
    <property type="evidence" value="ECO:0007669"/>
    <property type="project" value="TreeGrafter"/>
</dbReference>
<dbReference type="GO" id="GO:0050479">
    <property type="term" value="F:glyceryl-ether monooxygenase activity"/>
    <property type="evidence" value="ECO:0007669"/>
    <property type="project" value="UniProtKB-EC"/>
</dbReference>
<feature type="transmembrane region" description="Helical" evidence="14">
    <location>
        <begin position="383"/>
        <end position="401"/>
    </location>
</feature>
<dbReference type="EC" id="1.14.16.5" evidence="11"/>
<evidence type="ECO:0000313" key="18">
    <source>
        <dbReference type="Proteomes" id="UP001431783"/>
    </source>
</evidence>
<reference evidence="17 18" key="1">
    <citation type="submission" date="2023-03" db="EMBL/GenBank/DDBJ databases">
        <title>Genome insight into feeding habits of ladybird beetles.</title>
        <authorList>
            <person name="Li H.-S."/>
            <person name="Huang Y.-H."/>
            <person name="Pang H."/>
        </authorList>
    </citation>
    <scope>NUCLEOTIDE SEQUENCE [LARGE SCALE GENOMIC DNA]</scope>
    <source>
        <strain evidence="17">SYSU_2023b</strain>
        <tissue evidence="17">Whole body</tissue>
    </source>
</reference>
<dbReference type="Proteomes" id="UP001431783">
    <property type="component" value="Unassembled WGS sequence"/>
</dbReference>
<feature type="transmembrane region" description="Helical" evidence="14">
    <location>
        <begin position="360"/>
        <end position="377"/>
    </location>
</feature>
<feature type="transmembrane region" description="Helical" evidence="14">
    <location>
        <begin position="443"/>
        <end position="460"/>
    </location>
</feature>
<evidence type="ECO:0000259" key="16">
    <source>
        <dbReference type="Pfam" id="PF24858"/>
    </source>
</evidence>
<evidence type="ECO:0000256" key="9">
    <source>
        <dbReference type="ARBA" id="ARBA00023136"/>
    </source>
</evidence>
<comment type="similarity">
    <text evidence="10">Belongs to the sterol desaturase family. TMEM195 subfamily.</text>
</comment>
<proteinExistence type="inferred from homology"/>
<evidence type="ECO:0000256" key="1">
    <source>
        <dbReference type="ARBA" id="ARBA00001962"/>
    </source>
</evidence>
<keyword evidence="6" id="KW-0560">Oxidoreductase</keyword>
<dbReference type="Pfam" id="PF24858">
    <property type="entry name" value="AGMP_C"/>
    <property type="match status" value="1"/>
</dbReference>
<comment type="catalytic activity">
    <reaction evidence="13">
        <text>1-O-(1,2-saturated-alkyl)-sn-glycerol + (6R)-L-erythro-5,6,7,8-tetrahydrobiopterin + O2 = a 1-(1-hydroxyalkyl)-sn-glycerol + (6R)-L-erythro-6,7-dihydrobiopterin + H2O</text>
        <dbReference type="Rhea" id="RHEA:36255"/>
        <dbReference type="ChEBI" id="CHEBI:15377"/>
        <dbReference type="ChEBI" id="CHEBI:15379"/>
        <dbReference type="ChEBI" id="CHEBI:43120"/>
        <dbReference type="ChEBI" id="CHEBI:59560"/>
        <dbReference type="ChEBI" id="CHEBI:73418"/>
        <dbReference type="ChEBI" id="CHEBI:83957"/>
        <dbReference type="EC" id="1.14.16.5"/>
    </reaction>
</comment>
<evidence type="ECO:0000256" key="8">
    <source>
        <dbReference type="ARBA" id="ARBA00023098"/>
    </source>
</evidence>
<keyword evidence="7" id="KW-0408">Iron</keyword>
<dbReference type="GO" id="GO:0005789">
    <property type="term" value="C:endoplasmic reticulum membrane"/>
    <property type="evidence" value="ECO:0007669"/>
    <property type="project" value="UniProtKB-SubCell"/>
</dbReference>
<evidence type="ECO:0000313" key="17">
    <source>
        <dbReference type="EMBL" id="KAK9871263.1"/>
    </source>
</evidence>
<comment type="subcellular location">
    <subcellularLocation>
        <location evidence="2">Endoplasmic reticulum membrane</location>
        <topology evidence="2">Multi-pass membrane protein</topology>
    </subcellularLocation>
</comment>
<accession>A0AAW1TS40</accession>
<feature type="domain" description="Fatty acid hydroxylase" evidence="15">
    <location>
        <begin position="145"/>
        <end position="275"/>
    </location>
</feature>
<sequence>MEVEESDILNFNDSIRSIIVKLNHYDVADDLWYHQAAEDFWKGVGKFFYLVKPSETSFERVEEVPNYFNEAWPYFLLFILLENVLLWAERKPIMRINDSITSLSHGLAHECSKLVFKAIESYCYISIYTKFRIMDLPWNNPTTWYLAAISMDFFYYWGHRASHEIHILWAQHQVHHSSEEFNTAVGLRQSVLQGCSFIFYLPMALIIPPSLFITHQHFNLLYQFWIHTKAVKTLGPLEYIFNTPQHHRVHHGSNIWCLDKNYGGVLIIWDRIFGTFASEKNNEEIIYGLVVNRPSFNPLQLQTFYTSYVFQRFSEMKTWKLKLCSLFYGPSWRPGSPRLGLEEEKIKVGPRQKYDIKIPTWCNLYILVHFCVIIYGYHKMSSYYLVLSPFSILLFVVYILSSLTSIGMMFDNHPYACVLEVLRCMLLVTAIQNFEFPALDQTVLTVMEVFFLLSGLFWFLKCTKVIQIIPKEKLK</sequence>
<dbReference type="GO" id="GO:0008610">
    <property type="term" value="P:lipid biosynthetic process"/>
    <property type="evidence" value="ECO:0007669"/>
    <property type="project" value="InterPro"/>
</dbReference>
<dbReference type="InterPro" id="IPR056853">
    <property type="entry name" value="AGMP_C"/>
</dbReference>
<evidence type="ECO:0000256" key="5">
    <source>
        <dbReference type="ARBA" id="ARBA00022989"/>
    </source>
</evidence>
<evidence type="ECO:0000256" key="3">
    <source>
        <dbReference type="ARBA" id="ARBA00022692"/>
    </source>
</evidence>
<protein>
    <recommendedName>
        <fullName evidence="12">Alkylglycerol monooxygenase</fullName>
        <ecNumber evidence="11">1.14.16.5</ecNumber>
    </recommendedName>
</protein>
<evidence type="ECO:0000256" key="10">
    <source>
        <dbReference type="ARBA" id="ARBA00038190"/>
    </source>
</evidence>
<dbReference type="AlphaFoldDB" id="A0AAW1TS40"/>
<evidence type="ECO:0000256" key="6">
    <source>
        <dbReference type="ARBA" id="ARBA00023002"/>
    </source>
</evidence>
<dbReference type="InterPro" id="IPR006694">
    <property type="entry name" value="Fatty_acid_hydroxylase"/>
</dbReference>
<keyword evidence="8" id="KW-0443">Lipid metabolism</keyword>
<keyword evidence="9 14" id="KW-0472">Membrane</keyword>
<keyword evidence="18" id="KW-1185">Reference proteome</keyword>
<keyword evidence="3 14" id="KW-0812">Transmembrane</keyword>
<evidence type="ECO:0000256" key="4">
    <source>
        <dbReference type="ARBA" id="ARBA00022824"/>
    </source>
</evidence>
<feature type="domain" description="Alkylglycerol monooxygenase C-terminal" evidence="16">
    <location>
        <begin position="362"/>
        <end position="436"/>
    </location>
</feature>
<evidence type="ECO:0000256" key="7">
    <source>
        <dbReference type="ARBA" id="ARBA00023004"/>
    </source>
</evidence>